<dbReference type="Proteomes" id="UP001202887">
    <property type="component" value="Unassembled WGS sequence"/>
</dbReference>
<comment type="caution">
    <text evidence="3">The sequence shown here is derived from an EMBL/GenBank/DDBJ whole genome shotgun (WGS) entry which is preliminary data.</text>
</comment>
<feature type="domain" description="Mce/MlaD" evidence="1">
    <location>
        <begin position="39"/>
        <end position="128"/>
    </location>
</feature>
<dbReference type="RefSeq" id="WP_003622074.1">
    <property type="nucleotide sequence ID" value="NZ_BJNN01000058.1"/>
</dbReference>
<evidence type="ECO:0000313" key="3">
    <source>
        <dbReference type="EMBL" id="MCJ8354918.1"/>
    </source>
</evidence>
<protein>
    <submittedName>
        <fullName evidence="3">MlaD family protein</fullName>
    </submittedName>
    <submittedName>
        <fullName evidence="2">Paraquat-inducible protein B</fullName>
    </submittedName>
</protein>
<dbReference type="AlphaFoldDB" id="A0AAW5ETE1"/>
<dbReference type="EMBL" id="BJNN01000058">
    <property type="protein sequence ID" value="GEC63098.1"/>
    <property type="molecule type" value="Genomic_DNA"/>
</dbReference>
<evidence type="ECO:0000313" key="4">
    <source>
        <dbReference type="Proteomes" id="UP000319478"/>
    </source>
</evidence>
<dbReference type="GeneID" id="61366565"/>
<evidence type="ECO:0000259" key="1">
    <source>
        <dbReference type="Pfam" id="PF02470"/>
    </source>
</evidence>
<reference evidence="3" key="3">
    <citation type="submission" date="2022-03" db="EMBL/GenBank/DDBJ databases">
        <authorList>
            <person name="Ryngajllo M."/>
            <person name="Jacek P."/>
            <person name="Kubiak K."/>
        </authorList>
    </citation>
    <scope>NUCLEOTIDE SEQUENCE</scope>
    <source>
        <strain evidence="3">SI1</strain>
    </source>
</reference>
<evidence type="ECO:0000313" key="2">
    <source>
        <dbReference type="EMBL" id="GEC63098.1"/>
    </source>
</evidence>
<dbReference type="EMBL" id="JAIBCX010000042">
    <property type="protein sequence ID" value="MCJ8354918.1"/>
    <property type="molecule type" value="Genomic_DNA"/>
</dbReference>
<reference evidence="3" key="2">
    <citation type="journal article" date="2021" name="Polymers (Basel)">
        <title>Highly Stretchable Bacterial Cellulose Produced by Komagataeibacter hansenii SI1.</title>
        <authorList>
            <person name="Cielecka I."/>
            <person name="Ryngajllo M."/>
            <person name="Maniukiewicz W."/>
            <person name="Bielecki S."/>
        </authorList>
    </citation>
    <scope>NUCLEOTIDE SEQUENCE</scope>
    <source>
        <strain evidence="3">SI1</strain>
    </source>
</reference>
<name>A0AAW5ETE1_NOVHA</name>
<keyword evidence="4" id="KW-1185">Reference proteome</keyword>
<dbReference type="Proteomes" id="UP000319478">
    <property type="component" value="Unassembled WGS sequence"/>
</dbReference>
<accession>A0AAW5ETE1</accession>
<sequence length="318" mass="34310">MPARQTVIGALVLGAAFVGGISLLARGDIPFLHPMREAVVVFEDSTAGLDVGSPVNFRGIPVGAVQNIEITVKPQIKRTYTFVKIGFSPRQVPGGADLPDIPTLVADGMRADMVLHSFVTGQSEIDLDFSPNTPARLHQDIPASLPEIPVGQTTLQQLKGELGAPTMEKLQHDIRTTVASIRQLATDLHRDVPPMIDSIRQTSAHSHVAVVSIRTALADAQARAAVTLTDMDRMMATGGREMDARREELRQLIAQARLTLTQAHETMVGVQQLTSPQSPDQVHLADMTRDVTAAAYGLRGFANEVESNPQLLLMGRSQ</sequence>
<organism evidence="3 5">
    <name type="scientific">Novacetimonas hansenii</name>
    <name type="common">Komagataeibacter hansenii</name>
    <dbReference type="NCBI Taxonomy" id="436"/>
    <lineage>
        <taxon>Bacteria</taxon>
        <taxon>Pseudomonadati</taxon>
        <taxon>Pseudomonadota</taxon>
        <taxon>Alphaproteobacteria</taxon>
        <taxon>Acetobacterales</taxon>
        <taxon>Acetobacteraceae</taxon>
        <taxon>Novacetimonas</taxon>
    </lineage>
</organism>
<evidence type="ECO:0000313" key="5">
    <source>
        <dbReference type="Proteomes" id="UP001202887"/>
    </source>
</evidence>
<dbReference type="InterPro" id="IPR003399">
    <property type="entry name" value="Mce/MlaD"/>
</dbReference>
<gene>
    <name evidence="2" type="ORF">GHA01_09470</name>
    <name evidence="3" type="ORF">K1W68_13115</name>
</gene>
<proteinExistence type="predicted"/>
<reference evidence="2 4" key="1">
    <citation type="submission" date="2019-06" db="EMBL/GenBank/DDBJ databases">
        <title>Whole genome shotgun sequence of Komagataeibacter hansenii NBRC 14820.</title>
        <authorList>
            <person name="Hosoyama A."/>
            <person name="Uohara A."/>
            <person name="Ohji S."/>
            <person name="Ichikawa N."/>
        </authorList>
    </citation>
    <scope>NUCLEOTIDE SEQUENCE [LARGE SCALE GENOMIC DNA]</scope>
    <source>
        <strain evidence="2 4">NBRC 14820</strain>
    </source>
</reference>
<dbReference type="Pfam" id="PF02470">
    <property type="entry name" value="MlaD"/>
    <property type="match status" value="1"/>
</dbReference>